<dbReference type="InterPro" id="IPR009351">
    <property type="entry name" value="AlkZ-like"/>
</dbReference>
<reference evidence="1 2" key="1">
    <citation type="submission" date="2018-07" db="EMBL/GenBank/DDBJ databases">
        <title>Thalassococcus profundi sp. nov., a marine bacterium isolated from deep seawater of Okinawa Trough.</title>
        <authorList>
            <person name="Yu M."/>
        </authorList>
    </citation>
    <scope>NUCLEOTIDE SEQUENCE [LARGE SCALE GENOMIC DNA]</scope>
    <source>
        <strain evidence="1 2">WRAS1</strain>
    </source>
</reference>
<dbReference type="Proteomes" id="UP000253977">
    <property type="component" value="Unassembled WGS sequence"/>
</dbReference>
<evidence type="ECO:0000313" key="1">
    <source>
        <dbReference type="EMBL" id="RDD66171.1"/>
    </source>
</evidence>
<name>A0A369TLF3_9RHOB</name>
<gene>
    <name evidence="1" type="ORF">DU478_11780</name>
</gene>
<dbReference type="Pfam" id="PF06224">
    <property type="entry name" value="AlkZ-like"/>
    <property type="match status" value="1"/>
</dbReference>
<sequence length="402" mass="45928">MIPRLDNRAARRLFLDRHALGEPPTGAAKGAALTGLIERLGFVQLDSINTLERAHHMILFARRQSYRPAYLDRPLERERSLFEHWTHDAAIIPTSLRPHWQVKFARDAEKLRATYRNWSRDGFEARMETVLDRIRDHGPVCSAEVGTDERKGSGGWWDWHPSKTALEYLWRAGTLSICHRENFRKYYDLSERVFPDFAEAPVPDTQATLDWLCGAALDRLGFATSGELAAFWDIATPAEAKDWTRRGLASGALIEVEVAGVDGTRRQVARPDVLAAAEAAPEPPKRMRVLSPFDPALRDRKRAERLFGFHYRIEVFVPAPKRRYGYYVFPLLEGDRLVGRVDMKADRRAGVLNVTALWPEPRVRWTDARQARLEAELARLCRFAGLESVTWAPGWLRLDALP</sequence>
<accession>A0A369TLF3</accession>
<proteinExistence type="predicted"/>
<comment type="caution">
    <text evidence="1">The sequence shown here is derived from an EMBL/GenBank/DDBJ whole genome shotgun (WGS) entry which is preliminary data.</text>
</comment>
<dbReference type="EMBL" id="QPMK01000007">
    <property type="protein sequence ID" value="RDD66171.1"/>
    <property type="molecule type" value="Genomic_DNA"/>
</dbReference>
<dbReference type="AlphaFoldDB" id="A0A369TLF3"/>
<dbReference type="OrthoDB" id="9787207at2"/>
<organism evidence="1 2">
    <name type="scientific">Thalassococcus profundi</name>
    <dbReference type="NCBI Taxonomy" id="2282382"/>
    <lineage>
        <taxon>Bacteria</taxon>
        <taxon>Pseudomonadati</taxon>
        <taxon>Pseudomonadota</taxon>
        <taxon>Alphaproteobacteria</taxon>
        <taxon>Rhodobacterales</taxon>
        <taxon>Roseobacteraceae</taxon>
        <taxon>Thalassococcus</taxon>
    </lineage>
</organism>
<dbReference type="PANTHER" id="PTHR30528">
    <property type="entry name" value="CYTOPLASMIC PROTEIN"/>
    <property type="match status" value="1"/>
</dbReference>
<dbReference type="PANTHER" id="PTHR30528:SF0">
    <property type="entry name" value="CYTOPLASMIC PROTEIN"/>
    <property type="match status" value="1"/>
</dbReference>
<keyword evidence="2" id="KW-1185">Reference proteome</keyword>
<evidence type="ECO:0000313" key="2">
    <source>
        <dbReference type="Proteomes" id="UP000253977"/>
    </source>
</evidence>
<dbReference type="RefSeq" id="WP_114511163.1">
    <property type="nucleotide sequence ID" value="NZ_QPMK01000007.1"/>
</dbReference>
<protein>
    <submittedName>
        <fullName evidence="1">Winged helix-turn-helix domain-containing protein</fullName>
    </submittedName>
</protein>